<name>A0ABV2D993_9HYPH</name>
<accession>A0ABV2D993</accession>
<evidence type="ECO:0000313" key="2">
    <source>
        <dbReference type="Proteomes" id="UP001548832"/>
    </source>
</evidence>
<sequence>MKFVGLFALYPALKFQSDFHIATYTKSLEYFRKPREIRLRGIDIHSGERIIVRVKKASKSIKKKYFNELIFYKEGNWLLEFEFESEFPGREKFKITRSDGHDESYTDKELVEFWASVIPSFLDLDIQTYFFALNFSFPGALHPVKSVWLVDEKLHHHSSSFHSMLEESIDYLVKNGFIPDLNLEPESMISWVFAQNGMLSGYSDTPASKALNYCTRLFVRSIRNDEISDLVWALAGIEALLVDGGRSSIGQLKNKLEALFRAHSNVKWLLESIDRMYAFRSKMVHGNRQIRSVFRDDEEDSSARSDEEYDAKRLAVGLLIILIQRLVRSGQTKFDFELSCLNA</sequence>
<dbReference type="Proteomes" id="UP001548832">
    <property type="component" value="Unassembled WGS sequence"/>
</dbReference>
<proteinExistence type="predicted"/>
<comment type="caution">
    <text evidence="1">The sequence shown here is derived from an EMBL/GenBank/DDBJ whole genome shotgun (WGS) entry which is preliminary data.</text>
</comment>
<gene>
    <name evidence="1" type="ORF">ABVQ20_06425</name>
</gene>
<evidence type="ECO:0008006" key="3">
    <source>
        <dbReference type="Google" id="ProtNLM"/>
    </source>
</evidence>
<dbReference type="EMBL" id="JBEWSZ010000001">
    <property type="protein sequence ID" value="MET2826606.1"/>
    <property type="molecule type" value="Genomic_DNA"/>
</dbReference>
<organism evidence="1 2">
    <name type="scientific">Mesorhizobium shangrilense</name>
    <dbReference type="NCBI Taxonomy" id="460060"/>
    <lineage>
        <taxon>Bacteria</taxon>
        <taxon>Pseudomonadati</taxon>
        <taxon>Pseudomonadota</taxon>
        <taxon>Alphaproteobacteria</taxon>
        <taxon>Hyphomicrobiales</taxon>
        <taxon>Phyllobacteriaceae</taxon>
        <taxon>Mesorhizobium</taxon>
    </lineage>
</organism>
<dbReference type="RefSeq" id="WP_354458706.1">
    <property type="nucleotide sequence ID" value="NZ_JBEWSZ010000001.1"/>
</dbReference>
<keyword evidence="2" id="KW-1185">Reference proteome</keyword>
<reference evidence="1 2" key="1">
    <citation type="submission" date="2024-06" db="EMBL/GenBank/DDBJ databases">
        <authorList>
            <person name="Kim D.-U."/>
        </authorList>
    </citation>
    <scope>NUCLEOTIDE SEQUENCE [LARGE SCALE GENOMIC DNA]</scope>
    <source>
        <strain evidence="1 2">KACC15460</strain>
    </source>
</reference>
<protein>
    <recommendedName>
        <fullName evidence="3">Apea-like HEPN domain-containing protein</fullName>
    </recommendedName>
</protein>
<evidence type="ECO:0000313" key="1">
    <source>
        <dbReference type="EMBL" id="MET2826606.1"/>
    </source>
</evidence>